<dbReference type="AlphaFoldDB" id="A0A822ZMK5"/>
<name>A0A822ZMK5_NELNU</name>
<comment type="similarity">
    <text evidence="1">Belongs to the short-chain dehydrogenases/reductases (SDR) family.</text>
</comment>
<organism evidence="2 3">
    <name type="scientific">Nelumbo nucifera</name>
    <name type="common">Sacred lotus</name>
    <dbReference type="NCBI Taxonomy" id="4432"/>
    <lineage>
        <taxon>Eukaryota</taxon>
        <taxon>Viridiplantae</taxon>
        <taxon>Streptophyta</taxon>
        <taxon>Embryophyta</taxon>
        <taxon>Tracheophyta</taxon>
        <taxon>Spermatophyta</taxon>
        <taxon>Magnoliopsida</taxon>
        <taxon>Proteales</taxon>
        <taxon>Nelumbonaceae</taxon>
        <taxon>Nelumbo</taxon>
    </lineage>
</organism>
<dbReference type="Proteomes" id="UP000607653">
    <property type="component" value="Unassembled WGS sequence"/>
</dbReference>
<accession>A0A822ZMK5</accession>
<evidence type="ECO:0000256" key="1">
    <source>
        <dbReference type="ARBA" id="ARBA00006484"/>
    </source>
</evidence>
<keyword evidence="3" id="KW-1185">Reference proteome</keyword>
<dbReference type="InterPro" id="IPR002347">
    <property type="entry name" value="SDR_fam"/>
</dbReference>
<dbReference type="PANTHER" id="PTHR42820">
    <property type="entry name" value="SHORT-CHAIN DEHYDROGENASE REDUCTASE"/>
    <property type="match status" value="1"/>
</dbReference>
<protein>
    <submittedName>
        <fullName evidence="2">Uncharacterized protein</fullName>
    </submittedName>
</protein>
<dbReference type="PANTHER" id="PTHR42820:SF16">
    <property type="entry name" value="SHORT-CHAIN DEHYDROGENASE REDUCTASE 3B"/>
    <property type="match status" value="1"/>
</dbReference>
<reference evidence="2 3" key="1">
    <citation type="journal article" date="2020" name="Mol. Biol. Evol.">
        <title>Distinct Expression and Methylation Patterns for Genes with Different Fates following a Single Whole-Genome Duplication in Flowering Plants.</title>
        <authorList>
            <person name="Shi T."/>
            <person name="Rahmani R.S."/>
            <person name="Gugger P.F."/>
            <person name="Wang M."/>
            <person name="Li H."/>
            <person name="Zhang Y."/>
            <person name="Li Z."/>
            <person name="Wang Q."/>
            <person name="Van de Peer Y."/>
            <person name="Marchal K."/>
            <person name="Chen J."/>
        </authorList>
    </citation>
    <scope>NUCLEOTIDE SEQUENCE [LARGE SCALE GENOMIC DNA]</scope>
    <source>
        <tissue evidence="2">Leaf</tissue>
    </source>
</reference>
<dbReference type="SUPFAM" id="SSF51735">
    <property type="entry name" value="NAD(P)-binding Rossmann-fold domains"/>
    <property type="match status" value="1"/>
</dbReference>
<comment type="caution">
    <text evidence="2">The sequence shown here is derived from an EMBL/GenBank/DDBJ whole genome shotgun (WGS) entry which is preliminary data.</text>
</comment>
<sequence length="131" mass="13965">MDLGSSKQHYRDVYGRVRQHHAHQYARGGVNDKHAGRAMVERKICNSIVCTETVATALGGGSAPCTYTTSKHALVGLVRSAYSKLGAHGIRVNCISPFGVATPLACNAYNLDPDSMEAGVPRSASLNTSNY</sequence>
<dbReference type="InterPro" id="IPR036291">
    <property type="entry name" value="NAD(P)-bd_dom_sf"/>
</dbReference>
<gene>
    <name evidence="2" type="ORF">HUJ06_002935</name>
</gene>
<evidence type="ECO:0000313" key="2">
    <source>
        <dbReference type="EMBL" id="DAD44705.1"/>
    </source>
</evidence>
<proteinExistence type="inferred from homology"/>
<evidence type="ECO:0000313" key="3">
    <source>
        <dbReference type="Proteomes" id="UP000607653"/>
    </source>
</evidence>
<dbReference type="PRINTS" id="PR00081">
    <property type="entry name" value="GDHRDH"/>
</dbReference>
<dbReference type="EMBL" id="DUZY01000007">
    <property type="protein sequence ID" value="DAD44705.1"/>
    <property type="molecule type" value="Genomic_DNA"/>
</dbReference>
<dbReference type="Pfam" id="PF13561">
    <property type="entry name" value="adh_short_C2"/>
    <property type="match status" value="1"/>
</dbReference>
<dbReference type="Gene3D" id="3.40.50.720">
    <property type="entry name" value="NAD(P)-binding Rossmann-like Domain"/>
    <property type="match status" value="1"/>
</dbReference>